<protein>
    <submittedName>
        <fullName evidence="7">Uncharacterized protein</fullName>
    </submittedName>
</protein>
<dbReference type="EMBL" id="MLYV02000426">
    <property type="protein sequence ID" value="PSR99065.1"/>
    <property type="molecule type" value="Genomic_DNA"/>
</dbReference>
<dbReference type="CDD" id="cd07976">
    <property type="entry name" value="TFIIA_alpha_beta_like"/>
    <property type="match status" value="1"/>
</dbReference>
<dbReference type="Gene3D" id="1.10.287.100">
    <property type="match status" value="1"/>
</dbReference>
<sequence length="363" mass="39027">MSLSHCVSLCVVTLSWPSSAPLLVLIVHVKYDLRSTHKPAIYRAVIDDVIASIKHEFDEYGVGEEVLAELQHKWEAKVIASHVAEFEPPPPPQAVHPPPQHSPHPAHAVHPHHAQPMAHQHSMHPQYPPHPMHAHPQYHPYHPYPPPPPPGPQIKAEPMDHRYVLSPPPYGIPTLPGPQIPGGPPRPGGQVMTFPSAPRYAPPPQAPSPVPPAAAPPAQKNGATAATNGRIPQVDGPSSASGSARIPQVDGPSSSSSGSDSSSPPPPAYAPRGAVHPSLPQPAQQREDASVGDEAINSDLDDSDSDNEREEGGSTSAETDIVFCTYDKVARVKNKWKCILKDGMIHVNGKDYLFAKCTGEFEW</sequence>
<dbReference type="GO" id="GO:0006367">
    <property type="term" value="P:transcription initiation at RNA polymerase II promoter"/>
    <property type="evidence" value="ECO:0007669"/>
    <property type="project" value="InterPro"/>
</dbReference>
<name>A0A2R6PYX8_9APHY</name>
<dbReference type="Pfam" id="PF03153">
    <property type="entry name" value="TFIIA"/>
    <property type="match status" value="2"/>
</dbReference>
<evidence type="ECO:0000256" key="1">
    <source>
        <dbReference type="ARBA" id="ARBA00004123"/>
    </source>
</evidence>
<comment type="similarity">
    <text evidence="2">Belongs to the TFIIA subunit 1 family.</text>
</comment>
<keyword evidence="8" id="KW-1185">Reference proteome</keyword>
<dbReference type="STRING" id="98765.A0A2R6PYX8"/>
<keyword evidence="6" id="KW-0732">Signal</keyword>
<dbReference type="AlphaFoldDB" id="A0A2R6PYX8"/>
<evidence type="ECO:0000256" key="4">
    <source>
        <dbReference type="ARBA" id="ARBA00023242"/>
    </source>
</evidence>
<dbReference type="OrthoDB" id="6275927at2759"/>
<feature type="chain" id="PRO_5015302272" evidence="6">
    <location>
        <begin position="22"/>
        <end position="363"/>
    </location>
</feature>
<feature type="compositionally biased region" description="Low complexity" evidence="5">
    <location>
        <begin position="216"/>
        <end position="226"/>
    </location>
</feature>
<feature type="compositionally biased region" description="Low complexity" evidence="5">
    <location>
        <begin position="250"/>
        <end position="262"/>
    </location>
</feature>
<keyword evidence="4" id="KW-0539">Nucleus</keyword>
<dbReference type="InterPro" id="IPR009088">
    <property type="entry name" value="TFIIA_b-brl"/>
</dbReference>
<feature type="compositionally biased region" description="Pro residues" evidence="5">
    <location>
        <begin position="166"/>
        <end position="187"/>
    </location>
</feature>
<gene>
    <name evidence="7" type="ORF">PHLCEN_2v4222</name>
</gene>
<organism evidence="7 8">
    <name type="scientific">Hermanssonia centrifuga</name>
    <dbReference type="NCBI Taxonomy" id="98765"/>
    <lineage>
        <taxon>Eukaryota</taxon>
        <taxon>Fungi</taxon>
        <taxon>Dikarya</taxon>
        <taxon>Basidiomycota</taxon>
        <taxon>Agaricomycotina</taxon>
        <taxon>Agaricomycetes</taxon>
        <taxon>Polyporales</taxon>
        <taxon>Meruliaceae</taxon>
        <taxon>Hermanssonia</taxon>
    </lineage>
</organism>
<evidence type="ECO:0000256" key="2">
    <source>
        <dbReference type="ARBA" id="ARBA00010059"/>
    </source>
</evidence>
<feature type="region of interest" description="Disordered" evidence="5">
    <location>
        <begin position="85"/>
        <end position="318"/>
    </location>
</feature>
<evidence type="ECO:0000256" key="5">
    <source>
        <dbReference type="SAM" id="MobiDB-lite"/>
    </source>
</evidence>
<reference evidence="7 8" key="1">
    <citation type="submission" date="2018-02" db="EMBL/GenBank/DDBJ databases">
        <title>Genome sequence of the basidiomycete white-rot fungus Phlebia centrifuga.</title>
        <authorList>
            <person name="Granchi Z."/>
            <person name="Peng M."/>
            <person name="de Vries R.P."/>
            <person name="Hilden K."/>
            <person name="Makela M.R."/>
            <person name="Grigoriev I."/>
            <person name="Riley R."/>
        </authorList>
    </citation>
    <scope>NUCLEOTIDE SEQUENCE [LARGE SCALE GENOMIC DNA]</scope>
    <source>
        <strain evidence="7 8">FBCC195</strain>
    </source>
</reference>
<keyword evidence="3" id="KW-0804">Transcription</keyword>
<evidence type="ECO:0000256" key="6">
    <source>
        <dbReference type="SAM" id="SignalP"/>
    </source>
</evidence>
<dbReference type="SUPFAM" id="SSF50784">
    <property type="entry name" value="Transcription factor IIA (TFIIA), beta-barrel domain"/>
    <property type="match status" value="1"/>
</dbReference>
<evidence type="ECO:0000313" key="7">
    <source>
        <dbReference type="EMBL" id="PSR99065.1"/>
    </source>
</evidence>
<comment type="caution">
    <text evidence="7">The sequence shown here is derived from an EMBL/GenBank/DDBJ whole genome shotgun (WGS) entry which is preliminary data.</text>
</comment>
<comment type="subcellular location">
    <subcellularLocation>
        <location evidence="1">Nucleus</location>
    </subcellularLocation>
</comment>
<feature type="compositionally biased region" description="Pro residues" evidence="5">
    <location>
        <begin position="87"/>
        <end position="102"/>
    </location>
</feature>
<evidence type="ECO:0000313" key="8">
    <source>
        <dbReference type="Proteomes" id="UP000186601"/>
    </source>
</evidence>
<feature type="signal peptide" evidence="6">
    <location>
        <begin position="1"/>
        <end position="21"/>
    </location>
</feature>
<dbReference type="InterPro" id="IPR004855">
    <property type="entry name" value="TFIIA_asu/bsu"/>
</dbReference>
<dbReference type="Proteomes" id="UP000186601">
    <property type="component" value="Unassembled WGS sequence"/>
</dbReference>
<feature type="compositionally biased region" description="Low complexity" evidence="5">
    <location>
        <begin position="114"/>
        <end position="125"/>
    </location>
</feature>
<accession>A0A2R6PYX8</accession>
<dbReference type="PANTHER" id="PTHR12694:SF8">
    <property type="entry name" value="TRANSCRIPTION INITIATION FACTOR IIA SUBUNIT 1"/>
    <property type="match status" value="1"/>
</dbReference>
<feature type="compositionally biased region" description="Acidic residues" evidence="5">
    <location>
        <begin position="299"/>
        <end position="309"/>
    </location>
</feature>
<dbReference type="Gene3D" id="2.30.18.10">
    <property type="entry name" value="Transcription factor IIA (TFIIA), beta-barrel domain"/>
    <property type="match status" value="1"/>
</dbReference>
<dbReference type="SUPFAM" id="SSF47396">
    <property type="entry name" value="Transcription factor IIA (TFIIA), alpha-helical domain"/>
    <property type="match status" value="1"/>
</dbReference>
<dbReference type="SMART" id="SM01371">
    <property type="entry name" value="TFIIA"/>
    <property type="match status" value="1"/>
</dbReference>
<proteinExistence type="inferred from homology"/>
<evidence type="ECO:0000256" key="3">
    <source>
        <dbReference type="ARBA" id="ARBA00023163"/>
    </source>
</evidence>
<feature type="compositionally biased region" description="Pro residues" evidence="5">
    <location>
        <begin position="142"/>
        <end position="152"/>
    </location>
</feature>
<dbReference type="PANTHER" id="PTHR12694">
    <property type="entry name" value="TRANSCRIPTION INITIATION FACTOR IIA SUBUNIT 1"/>
    <property type="match status" value="1"/>
</dbReference>
<dbReference type="GO" id="GO:0005672">
    <property type="term" value="C:transcription factor TFIIA complex"/>
    <property type="evidence" value="ECO:0007669"/>
    <property type="project" value="InterPro"/>
</dbReference>
<feature type="compositionally biased region" description="Pro residues" evidence="5">
    <location>
        <begin position="200"/>
        <end position="215"/>
    </location>
</feature>